<dbReference type="PRINTS" id="PR00445">
    <property type="entry name" value="HUPFHYPC"/>
</dbReference>
<accession>F7PPJ9</accession>
<dbReference type="SUPFAM" id="SSF159127">
    <property type="entry name" value="HupF/HypC-like"/>
    <property type="match status" value="1"/>
</dbReference>
<dbReference type="Pfam" id="PF01455">
    <property type="entry name" value="HupF_HypC"/>
    <property type="match status" value="1"/>
</dbReference>
<dbReference type="GO" id="GO:0005506">
    <property type="term" value="F:iron ion binding"/>
    <property type="evidence" value="ECO:0007669"/>
    <property type="project" value="TreeGrafter"/>
</dbReference>
<dbReference type="PANTHER" id="PTHR35177:SF2">
    <property type="entry name" value="HYDROGENASE MATURATION FACTOR HYBG"/>
    <property type="match status" value="1"/>
</dbReference>
<evidence type="ECO:0000313" key="3">
    <source>
        <dbReference type="Proteomes" id="UP000003861"/>
    </source>
</evidence>
<dbReference type="EMBL" id="AFNT02000019">
    <property type="protein sequence ID" value="ERJ06191.1"/>
    <property type="molecule type" value="Genomic_DNA"/>
</dbReference>
<reference evidence="2 3" key="1">
    <citation type="journal article" date="2011" name="J. Bacteriol.">
        <title>Genome sequence of Halorhabdus tiamatea, the first archaeon isolated from a deep-sea anoxic brine lake.</title>
        <authorList>
            <person name="Antunes A."/>
            <person name="Alam I."/>
            <person name="Bajic V.B."/>
            <person name="Stingl U."/>
        </authorList>
    </citation>
    <scope>NUCLEOTIDE SEQUENCE [LARGE SCALE GENOMIC DNA]</scope>
    <source>
        <strain evidence="2 3">SARL4B</strain>
    </source>
</reference>
<dbReference type="eggNOG" id="arCOG04427">
    <property type="taxonomic scope" value="Archaea"/>
</dbReference>
<comment type="similarity">
    <text evidence="1">Belongs to the HupF/HypC family.</text>
</comment>
<dbReference type="PANTHER" id="PTHR35177">
    <property type="entry name" value="HYDROGENASE MATURATION FACTOR HYBG"/>
    <property type="match status" value="1"/>
</dbReference>
<comment type="caution">
    <text evidence="2">The sequence shown here is derived from an EMBL/GenBank/DDBJ whole genome shotgun (WGS) entry which is preliminary data.</text>
</comment>
<dbReference type="GeneID" id="23799530"/>
<sequence>MCLGIPGEIVEIDGNEARAEFWDVEKTVRIDVVDEDVEVGDHILNHAGFAIRKIPDEEVEETMEIYESFLEGDEDEALDEIGAAEGQQLGIEGP</sequence>
<dbReference type="RefSeq" id="WP_008526467.1">
    <property type="nucleotide sequence ID" value="NC_021921.1"/>
</dbReference>
<organism evidence="2 3">
    <name type="scientific">Halorhabdus tiamatea SARL4B</name>
    <dbReference type="NCBI Taxonomy" id="1033806"/>
    <lineage>
        <taxon>Archaea</taxon>
        <taxon>Methanobacteriati</taxon>
        <taxon>Methanobacteriota</taxon>
        <taxon>Stenosarchaea group</taxon>
        <taxon>Halobacteria</taxon>
        <taxon>Halobacteriales</taxon>
        <taxon>Haloarculaceae</taxon>
        <taxon>Halorhabdus</taxon>
    </lineage>
</organism>
<dbReference type="OrthoDB" id="43695at2157"/>
<dbReference type="Gene3D" id="2.30.30.140">
    <property type="match status" value="1"/>
</dbReference>
<evidence type="ECO:0000313" key="2">
    <source>
        <dbReference type="EMBL" id="ERJ06191.1"/>
    </source>
</evidence>
<dbReference type="AlphaFoldDB" id="F7PPJ9"/>
<dbReference type="GO" id="GO:1902670">
    <property type="term" value="F:carbon dioxide binding"/>
    <property type="evidence" value="ECO:0007669"/>
    <property type="project" value="TreeGrafter"/>
</dbReference>
<dbReference type="Proteomes" id="UP000003861">
    <property type="component" value="Unassembled WGS sequence"/>
</dbReference>
<proteinExistence type="inferred from homology"/>
<dbReference type="NCBIfam" id="TIGR00074">
    <property type="entry name" value="hypC_hupF"/>
    <property type="match status" value="1"/>
</dbReference>
<evidence type="ECO:0000256" key="1">
    <source>
        <dbReference type="ARBA" id="ARBA00006018"/>
    </source>
</evidence>
<name>F7PPJ9_9EURY</name>
<dbReference type="GO" id="GO:0051604">
    <property type="term" value="P:protein maturation"/>
    <property type="evidence" value="ECO:0007669"/>
    <property type="project" value="TreeGrafter"/>
</dbReference>
<dbReference type="InterPro" id="IPR001109">
    <property type="entry name" value="Hydrogenase_HupF/HypC"/>
</dbReference>
<gene>
    <name evidence="2" type="ORF">HLRTI_001820</name>
</gene>
<protein>
    <submittedName>
        <fullName evidence="2">Hydrogenase assembly chaperone hypC-hupF protein</fullName>
    </submittedName>
</protein>
<dbReference type="STRING" id="1033806.HTIA_1912"/>
<reference evidence="2 3" key="2">
    <citation type="journal article" date="2013" name="PLoS ONE">
        <title>INDIGO - INtegrated Data Warehouse of MIcrobial GenOmes with Examples from the Red Sea Extremophiles.</title>
        <authorList>
            <person name="Alam I."/>
            <person name="Antunes A."/>
            <person name="Kamau A.A."/>
            <person name="Ba Alawi W."/>
            <person name="Kalkatawi M."/>
            <person name="Stingl U."/>
            <person name="Bajic V.B."/>
        </authorList>
    </citation>
    <scope>NUCLEOTIDE SEQUENCE [LARGE SCALE GENOMIC DNA]</scope>
    <source>
        <strain evidence="2 3">SARL4B</strain>
    </source>
</reference>